<comment type="caution">
    <text evidence="1">The sequence shown here is derived from an EMBL/GenBank/DDBJ whole genome shotgun (WGS) entry which is preliminary data.</text>
</comment>
<dbReference type="RefSeq" id="WP_190838096.1">
    <property type="nucleotide sequence ID" value="NZ_CAWPPI010000126.1"/>
</dbReference>
<dbReference type="AlphaFoldDB" id="A0A8J6XSL3"/>
<reference evidence="1" key="1">
    <citation type="submission" date="2020-09" db="EMBL/GenBank/DDBJ databases">
        <title>Iningainema tapete sp. nov. (Scytonemataceae, Cyanobacteria) from greenhouses in central Florida (USA) produces two types of nodularin with biosynthetic potential for microcystin-LR and anabaenopeptins.</title>
        <authorList>
            <person name="Berthold D.E."/>
            <person name="Lefler F.W."/>
            <person name="Huang I.-S."/>
            <person name="Abdulla H."/>
            <person name="Zimba P.V."/>
            <person name="Laughinghouse H.D. IV."/>
        </authorList>
    </citation>
    <scope>NUCLEOTIDE SEQUENCE</scope>
    <source>
        <strain evidence="1">BLCCT55</strain>
    </source>
</reference>
<dbReference type="GO" id="GO:0016740">
    <property type="term" value="F:transferase activity"/>
    <property type="evidence" value="ECO:0007669"/>
    <property type="project" value="UniProtKB-KW"/>
</dbReference>
<evidence type="ECO:0000313" key="2">
    <source>
        <dbReference type="Proteomes" id="UP000629098"/>
    </source>
</evidence>
<sequence length="335" mass="40123">MMKGIYLLANDKVYDQLIALINSIEVNYSPDIPICIIPFNDQLDLIKQELGQRKNLFLFEDRSSIDKWEKFITEFNDLYEKYPHEGVSEKKTEILTMHRKYCAFDGPFDKFIYLDLDTLVFQSLDHVFSKLDEYDFVVHDYQRTTAIRLKEVDYFFEVFNDVYKSKEALANRFHCGGFWASKRGAIAQNDLDYFLKELANGDIKIFRSWLSEQIKLTYMTLKKNLSLYNFTLDESSDFNTGVCVTSAHFQEKNHLLYDKGKKLTYLHYMGIKNERLRRLCEWEKLNLPFKDQLVYFVDKLYKWQIRSIPYKEIFLYYRFMREKQARGIRSGFSQS</sequence>
<protein>
    <submittedName>
        <fullName evidence="1">Sugar transferase</fullName>
    </submittedName>
</protein>
<dbReference type="NCBIfam" id="NF045582">
    <property type="entry name" value="Npun_R2823_gen"/>
    <property type="match status" value="1"/>
</dbReference>
<dbReference type="Proteomes" id="UP000629098">
    <property type="component" value="Unassembled WGS sequence"/>
</dbReference>
<dbReference type="Gene3D" id="3.90.550.10">
    <property type="entry name" value="Spore Coat Polysaccharide Biosynthesis Protein SpsA, Chain A"/>
    <property type="match status" value="1"/>
</dbReference>
<dbReference type="InterPro" id="IPR054619">
    <property type="entry name" value="Npun_R2821-like"/>
</dbReference>
<proteinExistence type="predicted"/>
<organism evidence="1 2">
    <name type="scientific">Iningainema tapete BLCC-T55</name>
    <dbReference type="NCBI Taxonomy" id="2748662"/>
    <lineage>
        <taxon>Bacteria</taxon>
        <taxon>Bacillati</taxon>
        <taxon>Cyanobacteriota</taxon>
        <taxon>Cyanophyceae</taxon>
        <taxon>Nostocales</taxon>
        <taxon>Scytonemataceae</taxon>
        <taxon>Iningainema tapete</taxon>
    </lineage>
</organism>
<dbReference type="InterPro" id="IPR029044">
    <property type="entry name" value="Nucleotide-diphossugar_trans"/>
</dbReference>
<dbReference type="SUPFAM" id="SSF53448">
    <property type="entry name" value="Nucleotide-diphospho-sugar transferases"/>
    <property type="match status" value="1"/>
</dbReference>
<name>A0A8J6XSL3_9CYAN</name>
<gene>
    <name evidence="1" type="ORF">ICL16_41940</name>
</gene>
<accession>A0A8J6XSL3</accession>
<keyword evidence="2" id="KW-1185">Reference proteome</keyword>
<dbReference type="EMBL" id="JACXAE010000126">
    <property type="protein sequence ID" value="MBD2778436.1"/>
    <property type="molecule type" value="Genomic_DNA"/>
</dbReference>
<keyword evidence="1" id="KW-0808">Transferase</keyword>
<evidence type="ECO:0000313" key="1">
    <source>
        <dbReference type="EMBL" id="MBD2778436.1"/>
    </source>
</evidence>